<gene>
    <name evidence="1" type="ORF">EL26_14410</name>
</gene>
<reference evidence="1 2" key="1">
    <citation type="journal article" date="2013" name="Int. J. Syst. Evol. Microbiol.">
        <title>Tumebacillus flagellatus sp. nov., an alpha-amylase/pullulanase-producing bacterium isolated from cassava wastewater.</title>
        <authorList>
            <person name="Wang Q."/>
            <person name="Xie N."/>
            <person name="Qin Y."/>
            <person name="Shen N."/>
            <person name="Zhu J."/>
            <person name="Mi H."/>
            <person name="Huang R."/>
        </authorList>
    </citation>
    <scope>NUCLEOTIDE SEQUENCE [LARGE SCALE GENOMIC DNA]</scope>
    <source>
        <strain evidence="1 2">GST4</strain>
    </source>
</reference>
<protein>
    <submittedName>
        <fullName evidence="1">Uncharacterized protein</fullName>
    </submittedName>
</protein>
<proteinExistence type="predicted"/>
<dbReference type="RefSeq" id="WP_038089846.1">
    <property type="nucleotide sequence ID" value="NZ_JMIR01000020.1"/>
</dbReference>
<comment type="caution">
    <text evidence="1">The sequence shown here is derived from an EMBL/GenBank/DDBJ whole genome shotgun (WGS) entry which is preliminary data.</text>
</comment>
<evidence type="ECO:0000313" key="1">
    <source>
        <dbReference type="EMBL" id="KEO82575.1"/>
    </source>
</evidence>
<dbReference type="Proteomes" id="UP000027931">
    <property type="component" value="Unassembled WGS sequence"/>
</dbReference>
<keyword evidence="2" id="KW-1185">Reference proteome</keyword>
<dbReference type="OrthoDB" id="1680253at2"/>
<dbReference type="EMBL" id="JMIR01000020">
    <property type="protein sequence ID" value="KEO82575.1"/>
    <property type="molecule type" value="Genomic_DNA"/>
</dbReference>
<evidence type="ECO:0000313" key="2">
    <source>
        <dbReference type="Proteomes" id="UP000027931"/>
    </source>
</evidence>
<organism evidence="1 2">
    <name type="scientific">Tumebacillus flagellatus</name>
    <dbReference type="NCBI Taxonomy" id="1157490"/>
    <lineage>
        <taxon>Bacteria</taxon>
        <taxon>Bacillati</taxon>
        <taxon>Bacillota</taxon>
        <taxon>Bacilli</taxon>
        <taxon>Bacillales</taxon>
        <taxon>Alicyclobacillaceae</taxon>
        <taxon>Tumebacillus</taxon>
    </lineage>
</organism>
<dbReference type="STRING" id="1157490.EL26_14410"/>
<name>A0A074LQ17_9BACL</name>
<accession>A0A074LQ17</accession>
<sequence>MVLARLTIKLMDDLMDVSYDRRSGQTNWAIRSGVVEATLRKGTCPIYDRSVTEEGKRHAFSTQSGVPFFACS</sequence>
<dbReference type="AlphaFoldDB" id="A0A074LQ17"/>